<dbReference type="Gene3D" id="1.20.5.1930">
    <property type="match status" value="1"/>
</dbReference>
<keyword evidence="7" id="KW-0067">ATP-binding</keyword>
<evidence type="ECO:0000256" key="9">
    <source>
        <dbReference type="SAM" id="Coils"/>
    </source>
</evidence>
<dbReference type="EMBL" id="SUMC01000207">
    <property type="protein sequence ID" value="TJZ94656.1"/>
    <property type="molecule type" value="Genomic_DNA"/>
</dbReference>
<evidence type="ECO:0000259" key="12">
    <source>
        <dbReference type="SMART" id="SM00387"/>
    </source>
</evidence>
<dbReference type="SUPFAM" id="SSF55874">
    <property type="entry name" value="ATPase domain of HSP90 chaperone/DNA topoisomerase II/histidine kinase"/>
    <property type="match status" value="1"/>
</dbReference>
<gene>
    <name evidence="13" type="ORF">FCI23_53215</name>
</gene>
<dbReference type="InterPro" id="IPR036890">
    <property type="entry name" value="HATPase_C_sf"/>
</dbReference>
<accession>A0A4U0RHP5</accession>
<sequence length="413" mass="43310">MTSRRLTATVGAVKTVVQAGWRSPGFDAVLAAATLAVSLVLASSAGRGQAGTRPMDGLAYVTVLGSCGLLTMRRRFPLQVAGTVGVGLLLLSVREYPGGPLLLPVMIALYTVGTTQERRAALLAGVAATAVVVMRAWATTAAHGQVSAFTWAAPGWVIASLVWGAAVRSRRQTVEALRQRVEEAERTREQEAALQVADERLRIARDLHDVIGHSFTTVNVQARVAATLLQDAPDRARQALEAIEAISRDALREIRQALSLLREGESGTPDRTRGATSRAGTAQIDQLLGPLRTAGLTVDATIQLPRRPIPVVIDAAVYRIVQEALTNVLRHAAASHVTLRISTDDHGMQVKVADDGTGSTPPPFGGTGASSGRTGGHGIEGMRERALALGGHLDAGPLPGRGFAVTAYLPVAG</sequence>
<keyword evidence="9" id="KW-0175">Coiled coil</keyword>
<proteinExistence type="predicted"/>
<dbReference type="GO" id="GO:0005524">
    <property type="term" value="F:ATP binding"/>
    <property type="evidence" value="ECO:0007669"/>
    <property type="project" value="UniProtKB-KW"/>
</dbReference>
<feature type="region of interest" description="Disordered" evidence="10">
    <location>
        <begin position="356"/>
        <end position="377"/>
    </location>
</feature>
<comment type="catalytic activity">
    <reaction evidence="1">
        <text>ATP + protein L-histidine = ADP + protein N-phospho-L-histidine.</text>
        <dbReference type="EC" id="2.7.13.3"/>
    </reaction>
</comment>
<evidence type="ECO:0000313" key="14">
    <source>
        <dbReference type="Proteomes" id="UP000305778"/>
    </source>
</evidence>
<keyword evidence="3" id="KW-0597">Phosphoprotein</keyword>
<feature type="transmembrane region" description="Helical" evidence="11">
    <location>
        <begin position="120"/>
        <end position="137"/>
    </location>
</feature>
<feature type="coiled-coil region" evidence="9">
    <location>
        <begin position="167"/>
        <end position="194"/>
    </location>
</feature>
<feature type="compositionally biased region" description="Gly residues" evidence="10">
    <location>
        <begin position="365"/>
        <end position="377"/>
    </location>
</feature>
<keyword evidence="4" id="KW-0808">Transferase</keyword>
<organism evidence="13 14">
    <name type="scientific">Actinacidiphila oryziradicis</name>
    <dbReference type="NCBI Taxonomy" id="2571141"/>
    <lineage>
        <taxon>Bacteria</taxon>
        <taxon>Bacillati</taxon>
        <taxon>Actinomycetota</taxon>
        <taxon>Actinomycetes</taxon>
        <taxon>Kitasatosporales</taxon>
        <taxon>Streptomycetaceae</taxon>
        <taxon>Actinacidiphila</taxon>
    </lineage>
</organism>
<dbReference type="InterPro" id="IPR011712">
    <property type="entry name" value="Sig_transdc_His_kin_sub3_dim/P"/>
</dbReference>
<comment type="caution">
    <text evidence="13">The sequence shown here is derived from an EMBL/GenBank/DDBJ whole genome shotgun (WGS) entry which is preliminary data.</text>
</comment>
<evidence type="ECO:0000256" key="7">
    <source>
        <dbReference type="ARBA" id="ARBA00022840"/>
    </source>
</evidence>
<keyword evidence="5" id="KW-0547">Nucleotide-binding</keyword>
<dbReference type="CDD" id="cd16917">
    <property type="entry name" value="HATPase_UhpB-NarQ-NarX-like"/>
    <property type="match status" value="1"/>
</dbReference>
<dbReference type="Gene3D" id="3.30.565.10">
    <property type="entry name" value="Histidine kinase-like ATPase, C-terminal domain"/>
    <property type="match status" value="1"/>
</dbReference>
<evidence type="ECO:0000256" key="8">
    <source>
        <dbReference type="ARBA" id="ARBA00023012"/>
    </source>
</evidence>
<dbReference type="InterPro" id="IPR055558">
    <property type="entry name" value="DUF7134"/>
</dbReference>
<evidence type="ECO:0000256" key="1">
    <source>
        <dbReference type="ARBA" id="ARBA00000085"/>
    </source>
</evidence>
<feature type="transmembrane region" description="Helical" evidence="11">
    <location>
        <begin position="149"/>
        <end position="167"/>
    </location>
</feature>
<dbReference type="GO" id="GO:0000155">
    <property type="term" value="F:phosphorelay sensor kinase activity"/>
    <property type="evidence" value="ECO:0007669"/>
    <property type="project" value="InterPro"/>
</dbReference>
<dbReference type="Pfam" id="PF02518">
    <property type="entry name" value="HATPase_c"/>
    <property type="match status" value="1"/>
</dbReference>
<dbReference type="OrthoDB" id="227596at2"/>
<name>A0A4U0RHP5_9ACTN</name>
<keyword evidence="6 13" id="KW-0418">Kinase</keyword>
<dbReference type="AlphaFoldDB" id="A0A4U0RHP5"/>
<evidence type="ECO:0000256" key="3">
    <source>
        <dbReference type="ARBA" id="ARBA00022553"/>
    </source>
</evidence>
<evidence type="ECO:0000256" key="5">
    <source>
        <dbReference type="ARBA" id="ARBA00022741"/>
    </source>
</evidence>
<keyword evidence="8" id="KW-0902">Two-component regulatory system</keyword>
<dbReference type="EC" id="2.7.13.3" evidence="2"/>
<dbReference type="SMART" id="SM00387">
    <property type="entry name" value="HATPase_c"/>
    <property type="match status" value="1"/>
</dbReference>
<dbReference type="PANTHER" id="PTHR24421">
    <property type="entry name" value="NITRATE/NITRITE SENSOR PROTEIN NARX-RELATED"/>
    <property type="match status" value="1"/>
</dbReference>
<keyword evidence="14" id="KW-1185">Reference proteome</keyword>
<dbReference type="InterPro" id="IPR050482">
    <property type="entry name" value="Sensor_HK_TwoCompSys"/>
</dbReference>
<dbReference type="GO" id="GO:0046983">
    <property type="term" value="F:protein dimerization activity"/>
    <property type="evidence" value="ECO:0007669"/>
    <property type="project" value="InterPro"/>
</dbReference>
<dbReference type="Pfam" id="PF07730">
    <property type="entry name" value="HisKA_3"/>
    <property type="match status" value="1"/>
</dbReference>
<evidence type="ECO:0000256" key="11">
    <source>
        <dbReference type="SAM" id="Phobius"/>
    </source>
</evidence>
<dbReference type="Proteomes" id="UP000305778">
    <property type="component" value="Unassembled WGS sequence"/>
</dbReference>
<reference evidence="13 14" key="1">
    <citation type="submission" date="2019-04" db="EMBL/GenBank/DDBJ databases">
        <title>Streptomyces oryziradicis sp. nov., a novel actinomycete isolated from rhizosphere soil of rice (Oryza sativa L.).</title>
        <authorList>
            <person name="Li C."/>
        </authorList>
    </citation>
    <scope>NUCLEOTIDE SEQUENCE [LARGE SCALE GENOMIC DNA]</scope>
    <source>
        <strain evidence="13 14">NEAU-C40</strain>
    </source>
</reference>
<keyword evidence="11" id="KW-1133">Transmembrane helix</keyword>
<evidence type="ECO:0000256" key="6">
    <source>
        <dbReference type="ARBA" id="ARBA00022777"/>
    </source>
</evidence>
<protein>
    <recommendedName>
        <fullName evidence="2">histidine kinase</fullName>
        <ecNumber evidence="2">2.7.13.3</ecNumber>
    </recommendedName>
</protein>
<evidence type="ECO:0000256" key="2">
    <source>
        <dbReference type="ARBA" id="ARBA00012438"/>
    </source>
</evidence>
<dbReference type="Pfam" id="PF23539">
    <property type="entry name" value="DUF7134"/>
    <property type="match status" value="1"/>
</dbReference>
<dbReference type="PANTHER" id="PTHR24421:SF10">
    <property type="entry name" value="NITRATE_NITRITE SENSOR PROTEIN NARQ"/>
    <property type="match status" value="1"/>
</dbReference>
<keyword evidence="11" id="KW-0472">Membrane</keyword>
<dbReference type="GO" id="GO:0016020">
    <property type="term" value="C:membrane"/>
    <property type="evidence" value="ECO:0007669"/>
    <property type="project" value="InterPro"/>
</dbReference>
<evidence type="ECO:0000256" key="4">
    <source>
        <dbReference type="ARBA" id="ARBA00022679"/>
    </source>
</evidence>
<dbReference type="InterPro" id="IPR003594">
    <property type="entry name" value="HATPase_dom"/>
</dbReference>
<feature type="domain" description="Histidine kinase/HSP90-like ATPase" evidence="12">
    <location>
        <begin position="312"/>
        <end position="413"/>
    </location>
</feature>
<evidence type="ECO:0000313" key="13">
    <source>
        <dbReference type="EMBL" id="TJZ94656.1"/>
    </source>
</evidence>
<evidence type="ECO:0000256" key="10">
    <source>
        <dbReference type="SAM" id="MobiDB-lite"/>
    </source>
</evidence>
<keyword evidence="11" id="KW-0812">Transmembrane</keyword>